<dbReference type="RefSeq" id="WP_341877270.1">
    <property type="nucleotide sequence ID" value="NZ_CP121687.1"/>
</dbReference>
<proteinExistence type="predicted"/>
<protein>
    <recommendedName>
        <fullName evidence="3">Phage protein</fullName>
    </recommendedName>
</protein>
<name>A0ABZ2Y8K2_9FIRM</name>
<gene>
    <name evidence="1" type="ORF">QBE51_01900</name>
</gene>
<sequence>MDNQKNDNMKYCSYHKTYHSLSEFEDDMRTKDGKKNICKAAYQEKYGRKKTTMTDPVEIIKKYFKEEHPELFKVIQIKAIAKERTFMEVLVDSIEIEEEYWQIINQSKGERIN</sequence>
<reference evidence="1 2" key="1">
    <citation type="submission" date="2023-03" db="EMBL/GenBank/DDBJ databases">
        <title>Novel Species.</title>
        <authorList>
            <person name="Ma S."/>
        </authorList>
    </citation>
    <scope>NUCLEOTIDE SEQUENCE [LARGE SCALE GENOMIC DNA]</scope>
    <source>
        <strain evidence="1 2">LIND6LT2</strain>
    </source>
</reference>
<evidence type="ECO:0000313" key="1">
    <source>
        <dbReference type="EMBL" id="WZL70307.1"/>
    </source>
</evidence>
<keyword evidence="2" id="KW-1185">Reference proteome</keyword>
<organism evidence="1 2">
    <name type="scientific">Defluviitalea saccharophila</name>
    <dbReference type="NCBI Taxonomy" id="879970"/>
    <lineage>
        <taxon>Bacteria</taxon>
        <taxon>Bacillati</taxon>
        <taxon>Bacillota</taxon>
        <taxon>Clostridia</taxon>
        <taxon>Lachnospirales</taxon>
        <taxon>Defluviitaleaceae</taxon>
        <taxon>Defluviitalea</taxon>
    </lineage>
</organism>
<accession>A0ABZ2Y8K2</accession>
<evidence type="ECO:0000313" key="2">
    <source>
        <dbReference type="Proteomes" id="UP001486565"/>
    </source>
</evidence>
<dbReference type="Proteomes" id="UP001486565">
    <property type="component" value="Chromosome"/>
</dbReference>
<evidence type="ECO:0008006" key="3">
    <source>
        <dbReference type="Google" id="ProtNLM"/>
    </source>
</evidence>
<dbReference type="EMBL" id="CP121687">
    <property type="protein sequence ID" value="WZL70307.1"/>
    <property type="molecule type" value="Genomic_DNA"/>
</dbReference>